<evidence type="ECO:0000256" key="2">
    <source>
        <dbReference type="ARBA" id="ARBA00006726"/>
    </source>
</evidence>
<dbReference type="InterPro" id="IPR044898">
    <property type="entry name" value="CDI_dom_sf"/>
</dbReference>
<feature type="compositionally biased region" description="Low complexity" evidence="6">
    <location>
        <begin position="84"/>
        <end position="105"/>
    </location>
</feature>
<reference evidence="9" key="1">
    <citation type="submission" date="2017-10" db="EMBL/GenBank/DDBJ databases">
        <title>Rapid genome shrinkage in a self-fertile nematode reveals novel sperm competition proteins.</title>
        <authorList>
            <person name="Yin D."/>
            <person name="Schwarz E.M."/>
            <person name="Thomas C.G."/>
            <person name="Felde R.L."/>
            <person name="Korf I.F."/>
            <person name="Cutter A.D."/>
            <person name="Schartner C.M."/>
            <person name="Ralston E.J."/>
            <person name="Meyer B.J."/>
            <person name="Haag E.S."/>
        </authorList>
    </citation>
    <scope>NUCLEOTIDE SEQUENCE [LARGE SCALE GENOMIC DNA]</scope>
    <source>
        <strain evidence="9">JU1422</strain>
    </source>
</reference>
<feature type="region of interest" description="Disordered" evidence="6">
    <location>
        <begin position="84"/>
        <end position="187"/>
    </location>
</feature>
<accession>A0A2G5V1B3</accession>
<gene>
    <name evidence="8" type="primary">Cni-cki-1</name>
    <name evidence="8" type="synonym">Cnig_chr_II.g5446</name>
    <name evidence="8" type="ORF">B9Z55_005446</name>
</gene>
<evidence type="ECO:0000256" key="5">
    <source>
        <dbReference type="ARBA" id="ARBA00023306"/>
    </source>
</evidence>
<evidence type="ECO:0000256" key="6">
    <source>
        <dbReference type="SAM" id="MobiDB-lite"/>
    </source>
</evidence>
<keyword evidence="5" id="KW-0131">Cell cycle</keyword>
<dbReference type="InterPro" id="IPR003175">
    <property type="entry name" value="CDI_dom"/>
</dbReference>
<keyword evidence="9" id="KW-1185">Reference proteome</keyword>
<dbReference type="Gene3D" id="4.10.365.10">
    <property type="entry name" value="p27"/>
    <property type="match status" value="1"/>
</dbReference>
<evidence type="ECO:0000256" key="4">
    <source>
        <dbReference type="ARBA" id="ARBA00023242"/>
    </source>
</evidence>
<comment type="subcellular location">
    <subcellularLocation>
        <location evidence="1">Nucleus</location>
    </subcellularLocation>
</comment>
<dbReference type="OrthoDB" id="6373236at2759"/>
<dbReference type="PANTHER" id="PTHR10265:SF46">
    <property type="entry name" value="CYCLIN-DEPENDENT KINASE INHIBITOR 1"/>
    <property type="match status" value="1"/>
</dbReference>
<organism evidence="8 9">
    <name type="scientific">Caenorhabditis nigoni</name>
    <dbReference type="NCBI Taxonomy" id="1611254"/>
    <lineage>
        <taxon>Eukaryota</taxon>
        <taxon>Metazoa</taxon>
        <taxon>Ecdysozoa</taxon>
        <taxon>Nematoda</taxon>
        <taxon>Chromadorea</taxon>
        <taxon>Rhabditida</taxon>
        <taxon>Rhabditina</taxon>
        <taxon>Rhabditomorpha</taxon>
        <taxon>Rhabditoidea</taxon>
        <taxon>Rhabditidae</taxon>
        <taxon>Peloderinae</taxon>
        <taxon>Caenorhabditis</taxon>
    </lineage>
</organism>
<keyword evidence="4" id="KW-0539">Nucleus</keyword>
<evidence type="ECO:0000313" key="8">
    <source>
        <dbReference type="EMBL" id="PIC45421.1"/>
    </source>
</evidence>
<feature type="compositionally biased region" description="Low complexity" evidence="6">
    <location>
        <begin position="160"/>
        <end position="169"/>
    </location>
</feature>
<sequence length="187" mass="21873">MSARRCLFGRPTPEQRARTREWLDNACKRMREEESKKWGFDFELGMPLPSLMISTEVEYKYEILPECSVPEFYRTKVISVNTSHSTHTDLNLSSTTLTPLSSPSTSEKEEPSLMDHNSSFEDEEEPKKWLFREPPTPRKSPQKRQQKVTDFYTITRKKNSMSPKMSPKNVIYTPKSRRPTVSTRSPY</sequence>
<dbReference type="GO" id="GO:0004861">
    <property type="term" value="F:cyclin-dependent protein serine/threonine kinase inhibitor activity"/>
    <property type="evidence" value="ECO:0007669"/>
    <property type="project" value="InterPro"/>
</dbReference>
<dbReference type="GO" id="GO:0051726">
    <property type="term" value="P:regulation of cell cycle"/>
    <property type="evidence" value="ECO:0007669"/>
    <property type="project" value="InterPro"/>
</dbReference>
<dbReference type="AlphaFoldDB" id="A0A2G5V1B3"/>
<name>A0A2G5V1B3_9PELO</name>
<evidence type="ECO:0000256" key="1">
    <source>
        <dbReference type="ARBA" id="ARBA00004123"/>
    </source>
</evidence>
<evidence type="ECO:0000256" key="3">
    <source>
        <dbReference type="ARBA" id="ARBA00023013"/>
    </source>
</evidence>
<comment type="caution">
    <text evidence="8">The sequence shown here is derived from an EMBL/GenBank/DDBJ whole genome shotgun (WGS) entry which is preliminary data.</text>
</comment>
<feature type="domain" description="Cyclin-dependent kinase inhibitor" evidence="7">
    <location>
        <begin position="6"/>
        <end position="49"/>
    </location>
</feature>
<dbReference type="EMBL" id="PDUG01000002">
    <property type="protein sequence ID" value="PIC45421.1"/>
    <property type="molecule type" value="Genomic_DNA"/>
</dbReference>
<dbReference type="Pfam" id="PF02234">
    <property type="entry name" value="CDI"/>
    <property type="match status" value="1"/>
</dbReference>
<dbReference type="Proteomes" id="UP000230233">
    <property type="component" value="Chromosome II"/>
</dbReference>
<dbReference type="PANTHER" id="PTHR10265">
    <property type="entry name" value="CYCLIN-DEPENDENT KINASE INHIBITOR 1"/>
    <property type="match status" value="1"/>
</dbReference>
<protein>
    <recommendedName>
        <fullName evidence="7">Cyclin-dependent kinase inhibitor domain-containing protein</fullName>
    </recommendedName>
</protein>
<proteinExistence type="inferred from homology"/>
<evidence type="ECO:0000313" key="9">
    <source>
        <dbReference type="Proteomes" id="UP000230233"/>
    </source>
</evidence>
<dbReference type="GO" id="GO:0005634">
    <property type="term" value="C:nucleus"/>
    <property type="evidence" value="ECO:0007669"/>
    <property type="project" value="UniProtKB-SubCell"/>
</dbReference>
<evidence type="ECO:0000259" key="7">
    <source>
        <dbReference type="Pfam" id="PF02234"/>
    </source>
</evidence>
<dbReference type="STRING" id="1611254.A0A2G5V1B3"/>
<keyword evidence="3" id="KW-0649">Protein kinase inhibitor</keyword>
<comment type="similarity">
    <text evidence="2">Belongs to the CDI family.</text>
</comment>